<evidence type="ECO:0000256" key="6">
    <source>
        <dbReference type="ARBA" id="ARBA00023136"/>
    </source>
</evidence>
<dbReference type="GO" id="GO:0005905">
    <property type="term" value="C:clathrin-coated pit"/>
    <property type="evidence" value="ECO:0007669"/>
    <property type="project" value="UniProtKB-SubCell"/>
</dbReference>
<feature type="transmembrane region" description="Helical" evidence="9">
    <location>
        <begin position="271"/>
        <end position="293"/>
    </location>
</feature>
<evidence type="ECO:0000256" key="9">
    <source>
        <dbReference type="PROSITE-ProRule" id="PRU00243"/>
    </source>
</evidence>
<dbReference type="GO" id="GO:0048268">
    <property type="term" value="P:clathrin coat assembly"/>
    <property type="evidence" value="ECO:0007669"/>
    <property type="project" value="InterPro"/>
</dbReference>
<dbReference type="InterPro" id="IPR007658">
    <property type="entry name" value="DUF594"/>
</dbReference>
<feature type="domain" description="ENTH" evidence="11">
    <location>
        <begin position="637"/>
        <end position="800"/>
    </location>
</feature>
<dbReference type="GO" id="GO:0030136">
    <property type="term" value="C:clathrin-coated vesicle"/>
    <property type="evidence" value="ECO:0007669"/>
    <property type="project" value="UniProtKB-SubCell"/>
</dbReference>
<evidence type="ECO:0000256" key="7">
    <source>
        <dbReference type="ARBA" id="ARBA00023176"/>
    </source>
</evidence>
<dbReference type="InterPro" id="IPR013809">
    <property type="entry name" value="ENTH"/>
</dbReference>
<dbReference type="Gene3D" id="1.20.58.150">
    <property type="entry name" value="ANTH domain"/>
    <property type="match status" value="1"/>
</dbReference>
<name>A0AAV1XET3_LUPLU</name>
<dbReference type="Pfam" id="PF04578">
    <property type="entry name" value="DUF594"/>
    <property type="match status" value="1"/>
</dbReference>
<evidence type="ECO:0000259" key="11">
    <source>
        <dbReference type="PROSITE" id="PS50942"/>
    </source>
</evidence>
<proteinExistence type="predicted"/>
<keyword evidence="9" id="KW-1133">Transmembrane helix</keyword>
<feature type="transmembrane region" description="Helical" evidence="9">
    <location>
        <begin position="16"/>
        <end position="38"/>
    </location>
</feature>
<dbReference type="GO" id="GO:0005545">
    <property type="term" value="F:1-phosphatidylinositol binding"/>
    <property type="evidence" value="ECO:0007669"/>
    <property type="project" value="InterPro"/>
</dbReference>
<dbReference type="Gene3D" id="1.25.40.90">
    <property type="match status" value="1"/>
</dbReference>
<keyword evidence="4" id="KW-0254">Endocytosis</keyword>
<keyword evidence="6 9" id="KW-0472">Membrane</keyword>
<dbReference type="SUPFAM" id="SSF89009">
    <property type="entry name" value="GAT-like domain"/>
    <property type="match status" value="1"/>
</dbReference>
<keyword evidence="5" id="KW-0333">Golgi apparatus</keyword>
<evidence type="ECO:0000256" key="8">
    <source>
        <dbReference type="ARBA" id="ARBA00023329"/>
    </source>
</evidence>
<comment type="caution">
    <text evidence="9">Lacks conserved residue(s) required for the propagation of feature annotation.</text>
</comment>
<dbReference type="InterPro" id="IPR025315">
    <property type="entry name" value="DUF4220"/>
</dbReference>
<keyword evidence="9" id="KW-0812">Transmembrane</keyword>
<dbReference type="InterPro" id="IPR014712">
    <property type="entry name" value="ANTH_dom_sf"/>
</dbReference>
<evidence type="ECO:0000256" key="1">
    <source>
        <dbReference type="ARBA" id="ARBA00004132"/>
    </source>
</evidence>
<dbReference type="SUPFAM" id="SSF48464">
    <property type="entry name" value="ENTH/VHS domain"/>
    <property type="match status" value="1"/>
</dbReference>
<evidence type="ECO:0000256" key="3">
    <source>
        <dbReference type="ARBA" id="ARBA00004600"/>
    </source>
</evidence>
<keyword evidence="8" id="KW-0968">Cytoplasmic vesicle</keyword>
<dbReference type="PANTHER" id="PTHR31325">
    <property type="entry name" value="OS01G0798800 PROTEIN-RELATED"/>
    <property type="match status" value="1"/>
</dbReference>
<feature type="region of interest" description="Disordered" evidence="10">
    <location>
        <begin position="1158"/>
        <end position="1179"/>
    </location>
</feature>
<evidence type="ECO:0000313" key="13">
    <source>
        <dbReference type="Proteomes" id="UP001497480"/>
    </source>
</evidence>
<protein>
    <recommendedName>
        <fullName evidence="11">ENTH domain-containing protein</fullName>
    </recommendedName>
</protein>
<dbReference type="InterPro" id="IPR048050">
    <property type="entry name" value="ANTH_N_plant"/>
</dbReference>
<evidence type="ECO:0000256" key="10">
    <source>
        <dbReference type="SAM" id="MobiDB-lite"/>
    </source>
</evidence>
<evidence type="ECO:0000256" key="2">
    <source>
        <dbReference type="ARBA" id="ARBA00004555"/>
    </source>
</evidence>
<dbReference type="InterPro" id="IPR011417">
    <property type="entry name" value="ANTH_dom"/>
</dbReference>
<dbReference type="CDD" id="cd03564">
    <property type="entry name" value="ANTH_N"/>
    <property type="match status" value="1"/>
</dbReference>
<gene>
    <name evidence="12" type="ORF">LLUT_LOCUS21171</name>
</gene>
<dbReference type="FunFam" id="1.20.58.150:FF:000005">
    <property type="entry name" value="putative clathrin assembly protein At2g25430"/>
    <property type="match status" value="1"/>
</dbReference>
<evidence type="ECO:0000313" key="12">
    <source>
        <dbReference type="EMBL" id="CAL0320111.1"/>
    </source>
</evidence>
<dbReference type="PROSITE" id="PS50942">
    <property type="entry name" value="ENTH"/>
    <property type="match status" value="1"/>
</dbReference>
<organism evidence="12 13">
    <name type="scientific">Lupinus luteus</name>
    <name type="common">European yellow lupine</name>
    <dbReference type="NCBI Taxonomy" id="3873"/>
    <lineage>
        <taxon>Eukaryota</taxon>
        <taxon>Viridiplantae</taxon>
        <taxon>Streptophyta</taxon>
        <taxon>Embryophyta</taxon>
        <taxon>Tracheophyta</taxon>
        <taxon>Spermatophyta</taxon>
        <taxon>Magnoliopsida</taxon>
        <taxon>eudicotyledons</taxon>
        <taxon>Gunneridae</taxon>
        <taxon>Pentapetalae</taxon>
        <taxon>rosids</taxon>
        <taxon>fabids</taxon>
        <taxon>Fabales</taxon>
        <taxon>Fabaceae</taxon>
        <taxon>Papilionoideae</taxon>
        <taxon>50 kb inversion clade</taxon>
        <taxon>genistoids sensu lato</taxon>
        <taxon>core genistoids</taxon>
        <taxon>Genisteae</taxon>
        <taxon>Lupinus</taxon>
    </lineage>
</organism>
<dbReference type="Pfam" id="PF13968">
    <property type="entry name" value="DUF4220"/>
    <property type="match status" value="1"/>
</dbReference>
<dbReference type="AlphaFoldDB" id="A0AAV1XET3"/>
<dbReference type="SMART" id="SM00273">
    <property type="entry name" value="ENTH"/>
    <property type="match status" value="1"/>
</dbReference>
<dbReference type="EMBL" id="CAXHTB010000014">
    <property type="protein sequence ID" value="CAL0320111.1"/>
    <property type="molecule type" value="Genomic_DNA"/>
</dbReference>
<feature type="transmembrane region" description="Helical" evidence="9">
    <location>
        <begin position="50"/>
        <end position="70"/>
    </location>
</feature>
<comment type="caution">
    <text evidence="12">The sequence shown here is derived from an EMBL/GenBank/DDBJ whole genome shotgun (WGS) entry which is preliminary data.</text>
</comment>
<feature type="transmembrane region" description="Helical" evidence="9">
    <location>
        <begin position="120"/>
        <end position="139"/>
    </location>
</feature>
<sequence length="1179" mass="135034">MHVTVIPGHLQDLWNLWGLEVLVLLSFTMQLILTVLGSRRKDIPGMWIRFTVWFTYLLSASLAKMILGKLTVIPESVPDQRNIRRELKGLFAPLLLVQIGNPDAITAYSIEDNRLGLRQLLGLAFQIAVVFWIIVKSWTHSELSYLYLPLFVSGLIKHGEVVWCLKSALSQRSGIITIEEIDHEANMPALFRMLPEDIPNIELILKAYYRFFSLKPHRDNWLYQPLYESLPWMTVDEYSPDDIFRITDAELSFMYDALYTKAPIIYTKQGCILRVVSFFGLVSTLCGLSIIFTQEISEHWKGCFIVGILAGAILMEAYQIAQLPLSDWAIIQMIKHQNLPLMIPCLRILGSRASHWKRWSHTLSQFNLLSFCLRDKQLKCHKFLKYHGNDMEFKKNKSRTRMQFPQELKVLIVQEMKDIDGDRGLKPFNQRGEWSLARYECLNDFKWSVKRDFDKSITIWHIATDICYYADSQYHTTNHKIQMAHFLSNYMMYLLALRPHMLSTTTAKIIFQHSFDKLKDLLVQKEQQHVKDEKEACKILRMERLPHYTSSERKSETVVTSKWHILRDAQRLARNLMVKENRWQIICSVWVEMLCYAAANCSMDYHSAQIRRGGEKHFHLKRLAARGDMKKAFGLAKAHGHHKGLDNAIVKATNYDHALPKEKHIRNEYCCYHAIEQVKLCLLFSYSLSLEAIFQSLSPSKPRSEVVYCIHGLARRLSQTYNWAVALKTLIVIHRAMRELDSTVWVELVNYSRGNGCLINVAHFRDSTSPYGLDYSAWIHNYALYLEDRLQCFLIMNYDVGTNSSPMHTQKFSQKLDTKELLDQLPALQNLLFRLLDCKPGGAAAHNRLIQYALSVVAGESVKLYVAITVKVVELLDKFFEMHRDDATKALEIYKKSGDQAERLSEFFETCRGLDFGRGQKFINIKMPPASFMSTMEEYIKDAPCTLMLEYNMKDDDKVAANESAAPVGDLLPEVNQDADVEQKSQEKNETSTPTQAADLMGLYDLLTGASEFEENSLALAIVPTDNSSGSSNDENGPSPITGWEDALFAEPEPESSTENVVAVGGLEVSKLDNLYDNAITLTQQNGAYQIGQVASNPFDFGASDCNQYNMTAESSTIQNAYYGPNMIPQMVGIPYQDYYMMHQQQPQEPFIMNKKSNNPFDEPNMLALDMPSLPTQST</sequence>
<dbReference type="GO" id="GO:0005794">
    <property type="term" value="C:Golgi apparatus"/>
    <property type="evidence" value="ECO:0007669"/>
    <property type="project" value="UniProtKB-SubCell"/>
</dbReference>
<evidence type="ECO:0000256" key="5">
    <source>
        <dbReference type="ARBA" id="ARBA00023034"/>
    </source>
</evidence>
<evidence type="ECO:0000256" key="4">
    <source>
        <dbReference type="ARBA" id="ARBA00022583"/>
    </source>
</evidence>
<comment type="subcellular location">
    <subcellularLocation>
        <location evidence="1">Cytoplasmic vesicle</location>
        <location evidence="1">Clathrin-coated vesicle</location>
    </subcellularLocation>
    <subcellularLocation>
        <location evidence="2">Golgi apparatus</location>
    </subcellularLocation>
    <subcellularLocation>
        <location evidence="3">Membrane</location>
        <location evidence="3">Clathrin-coated pit</location>
    </subcellularLocation>
</comment>
<dbReference type="InterPro" id="IPR008942">
    <property type="entry name" value="ENTH_VHS"/>
</dbReference>
<dbReference type="Pfam" id="PF07651">
    <property type="entry name" value="ANTH"/>
    <property type="match status" value="1"/>
</dbReference>
<reference evidence="12 13" key="1">
    <citation type="submission" date="2024-03" db="EMBL/GenBank/DDBJ databases">
        <authorList>
            <person name="Martinez-Hernandez J."/>
        </authorList>
    </citation>
    <scope>NUCLEOTIDE SEQUENCE [LARGE SCALE GENOMIC DNA]</scope>
</reference>
<accession>A0AAV1XET3</accession>
<dbReference type="GO" id="GO:0030276">
    <property type="term" value="F:clathrin binding"/>
    <property type="evidence" value="ECO:0007669"/>
    <property type="project" value="InterPro"/>
</dbReference>
<dbReference type="GO" id="GO:0006897">
    <property type="term" value="P:endocytosis"/>
    <property type="evidence" value="ECO:0007669"/>
    <property type="project" value="UniProtKB-KW"/>
</dbReference>
<dbReference type="Proteomes" id="UP001497480">
    <property type="component" value="Unassembled WGS sequence"/>
</dbReference>
<keyword evidence="7" id="KW-0168">Coated pit</keyword>
<keyword evidence="13" id="KW-1185">Reference proteome</keyword>